<keyword evidence="2 4" id="KW-0238">DNA-binding</keyword>
<evidence type="ECO:0000256" key="1">
    <source>
        <dbReference type="ARBA" id="ARBA00023015"/>
    </source>
</evidence>
<dbReference type="InterPro" id="IPR009057">
    <property type="entry name" value="Homeodomain-like_sf"/>
</dbReference>
<evidence type="ECO:0000256" key="4">
    <source>
        <dbReference type="PROSITE-ProRule" id="PRU00335"/>
    </source>
</evidence>
<dbReference type="EMBL" id="CP159872">
    <property type="protein sequence ID" value="XCM78553.1"/>
    <property type="molecule type" value="Genomic_DNA"/>
</dbReference>
<organism evidence="6">
    <name type="scientific">Kitasatospora camelliae</name>
    <dbReference type="NCBI Taxonomy" id="3156397"/>
    <lineage>
        <taxon>Bacteria</taxon>
        <taxon>Bacillati</taxon>
        <taxon>Actinomycetota</taxon>
        <taxon>Actinomycetes</taxon>
        <taxon>Kitasatosporales</taxon>
        <taxon>Streptomycetaceae</taxon>
        <taxon>Kitasatospora</taxon>
    </lineage>
</organism>
<dbReference type="KEGG" id="kcm:ABWK59_06245"/>
<name>A0AAU8JT79_9ACTN</name>
<dbReference type="Pfam" id="PF00440">
    <property type="entry name" value="TetR_N"/>
    <property type="match status" value="1"/>
</dbReference>
<dbReference type="GO" id="GO:0003677">
    <property type="term" value="F:DNA binding"/>
    <property type="evidence" value="ECO:0007669"/>
    <property type="project" value="UniProtKB-UniRule"/>
</dbReference>
<reference evidence="6" key="1">
    <citation type="submission" date="2024-06" db="EMBL/GenBank/DDBJ databases">
        <title>The genome sequences of Kitasatospora sp. strain HUAS MG31.</title>
        <authorList>
            <person name="Mo P."/>
        </authorList>
    </citation>
    <scope>NUCLEOTIDE SEQUENCE</scope>
    <source>
        <strain evidence="6">HUAS MG31</strain>
    </source>
</reference>
<dbReference type="RefSeq" id="WP_354638530.1">
    <property type="nucleotide sequence ID" value="NZ_CP159872.1"/>
</dbReference>
<sequence length="207" mass="22780">MSEARGADGRGAETRNRILDATLASLVRNGYGGTTARAIAQCGGFAPGVIYYHFADLDDLVVATLIHTCEARARRYRSELSGVDRGARVVELLRELYDEDTESGHIAAVQEIYAGARPDSRVAERLLLETRRWEELAEEVLTTLLRGKPLASLVEVPVVASAAVAFYLGMETLTHLDGDRSRPAQLFDQAARLAAVFDRIPRLRRRA</sequence>
<dbReference type="Gene3D" id="1.10.357.10">
    <property type="entry name" value="Tetracycline Repressor, domain 2"/>
    <property type="match status" value="1"/>
</dbReference>
<keyword evidence="3" id="KW-0804">Transcription</keyword>
<dbReference type="PRINTS" id="PR00455">
    <property type="entry name" value="HTHTETR"/>
</dbReference>
<dbReference type="PANTHER" id="PTHR47506">
    <property type="entry name" value="TRANSCRIPTIONAL REGULATORY PROTEIN"/>
    <property type="match status" value="1"/>
</dbReference>
<keyword evidence="1" id="KW-0805">Transcription regulation</keyword>
<dbReference type="PANTHER" id="PTHR47506:SF1">
    <property type="entry name" value="HTH-TYPE TRANSCRIPTIONAL REGULATOR YJDC"/>
    <property type="match status" value="1"/>
</dbReference>
<feature type="DNA-binding region" description="H-T-H motif" evidence="4">
    <location>
        <begin position="35"/>
        <end position="54"/>
    </location>
</feature>
<dbReference type="SUPFAM" id="SSF46689">
    <property type="entry name" value="Homeodomain-like"/>
    <property type="match status" value="1"/>
</dbReference>
<evidence type="ECO:0000256" key="2">
    <source>
        <dbReference type="ARBA" id="ARBA00023125"/>
    </source>
</evidence>
<dbReference type="PROSITE" id="PS50977">
    <property type="entry name" value="HTH_TETR_2"/>
    <property type="match status" value="1"/>
</dbReference>
<gene>
    <name evidence="6" type="ORF">ABWK59_06245</name>
</gene>
<evidence type="ECO:0000313" key="6">
    <source>
        <dbReference type="EMBL" id="XCM78553.1"/>
    </source>
</evidence>
<feature type="domain" description="HTH tetR-type" evidence="5">
    <location>
        <begin position="12"/>
        <end position="72"/>
    </location>
</feature>
<dbReference type="InterPro" id="IPR001647">
    <property type="entry name" value="HTH_TetR"/>
</dbReference>
<dbReference type="AlphaFoldDB" id="A0AAU8JT79"/>
<protein>
    <submittedName>
        <fullName evidence="6">TetR family transcriptional regulator</fullName>
    </submittedName>
</protein>
<evidence type="ECO:0000259" key="5">
    <source>
        <dbReference type="PROSITE" id="PS50977"/>
    </source>
</evidence>
<evidence type="ECO:0000256" key="3">
    <source>
        <dbReference type="ARBA" id="ARBA00023163"/>
    </source>
</evidence>
<accession>A0AAU8JT79</accession>
<proteinExistence type="predicted"/>